<dbReference type="InterPro" id="IPR050651">
    <property type="entry name" value="Plant_Cytochrome_P450_Monoox"/>
</dbReference>
<keyword evidence="7 14" id="KW-0503">Monooxygenase</keyword>
<gene>
    <name evidence="16" type="ORF">CASFOL_000994</name>
</gene>
<dbReference type="GO" id="GO:0016020">
    <property type="term" value="C:membrane"/>
    <property type="evidence" value="ECO:0007669"/>
    <property type="project" value="UniProtKB-SubCell"/>
</dbReference>
<dbReference type="PROSITE" id="PS00086">
    <property type="entry name" value="CYTOCHROME_P450"/>
    <property type="match status" value="1"/>
</dbReference>
<dbReference type="InterPro" id="IPR001128">
    <property type="entry name" value="Cyt_P450"/>
</dbReference>
<evidence type="ECO:0000256" key="13">
    <source>
        <dbReference type="PIRSR" id="PIRSR602401-1"/>
    </source>
</evidence>
<dbReference type="GO" id="GO:0046872">
    <property type="term" value="F:metal ion binding"/>
    <property type="evidence" value="ECO:0007669"/>
    <property type="project" value="UniProtKB-KW"/>
</dbReference>
<protein>
    <recommendedName>
        <fullName evidence="12">(+)-piperitol/(+)-sesamin synthase</fullName>
        <ecNumber evidence="12">1.14.19.74</ecNumber>
    </recommendedName>
</protein>
<name>A0ABD3EL99_9LAMI</name>
<evidence type="ECO:0000256" key="11">
    <source>
        <dbReference type="ARBA" id="ARBA00056759"/>
    </source>
</evidence>
<dbReference type="InterPro" id="IPR002401">
    <property type="entry name" value="Cyt_P450_E_grp-I"/>
</dbReference>
<comment type="function">
    <text evidence="11">Involved in the biosynthesis of (+)-sesamin, a furofuran class lignan. Functions in a dual catalytic mode. Catalyzes the synthesis of (+)-sesamin from (+)- pinoresinol by formation of two successive methylenedioxy bridges on (+)-pinoresinol and (+)-piperitol, respectively.</text>
</comment>
<dbReference type="Proteomes" id="UP001632038">
    <property type="component" value="Unassembled WGS sequence"/>
</dbReference>
<evidence type="ECO:0000256" key="8">
    <source>
        <dbReference type="ARBA" id="ARBA00023136"/>
    </source>
</evidence>
<dbReference type="SUPFAM" id="SSF48264">
    <property type="entry name" value="Cytochrome P450"/>
    <property type="match status" value="1"/>
</dbReference>
<keyword evidence="5 14" id="KW-0560">Oxidoreductase</keyword>
<comment type="caution">
    <text evidence="16">The sequence shown here is derived from an EMBL/GenBank/DDBJ whole genome shotgun (WGS) entry which is preliminary data.</text>
</comment>
<dbReference type="InterPro" id="IPR036396">
    <property type="entry name" value="Cyt_P450_sf"/>
</dbReference>
<comment type="cofactor">
    <cofactor evidence="13">
        <name>heme</name>
        <dbReference type="ChEBI" id="CHEBI:30413"/>
    </cofactor>
</comment>
<comment type="subcellular location">
    <subcellularLocation>
        <location evidence="1">Membrane</location>
        <topology evidence="1">Single-pass membrane protein</topology>
    </subcellularLocation>
</comment>
<keyword evidence="3 13" id="KW-0349">Heme</keyword>
<dbReference type="EC" id="1.14.19.74" evidence="12"/>
<feature type="binding site" description="axial binding residue" evidence="13">
    <location>
        <position position="447"/>
    </location>
    <ligand>
        <name>heme</name>
        <dbReference type="ChEBI" id="CHEBI:30413"/>
    </ligand>
    <ligandPart>
        <name>Fe</name>
        <dbReference type="ChEBI" id="CHEBI:18248"/>
    </ligandPart>
</feature>
<dbReference type="CDD" id="cd20653">
    <property type="entry name" value="CYP81"/>
    <property type="match status" value="1"/>
</dbReference>
<evidence type="ECO:0000256" key="7">
    <source>
        <dbReference type="ARBA" id="ARBA00023033"/>
    </source>
</evidence>
<evidence type="ECO:0000256" key="5">
    <source>
        <dbReference type="ARBA" id="ARBA00023002"/>
    </source>
</evidence>
<accession>A0ABD3EL99</accession>
<comment type="similarity">
    <text evidence="2 14">Belongs to the cytochrome P450 family.</text>
</comment>
<keyword evidence="6 13" id="KW-0408">Iron</keyword>
<dbReference type="EMBL" id="JAVIJP010000002">
    <property type="protein sequence ID" value="KAL3655208.1"/>
    <property type="molecule type" value="Genomic_DNA"/>
</dbReference>
<dbReference type="PANTHER" id="PTHR47947">
    <property type="entry name" value="CYTOCHROME P450 82C3-RELATED"/>
    <property type="match status" value="1"/>
</dbReference>
<evidence type="ECO:0000313" key="17">
    <source>
        <dbReference type="Proteomes" id="UP001632038"/>
    </source>
</evidence>
<keyword evidence="15" id="KW-0812">Transmembrane</keyword>
<dbReference type="PRINTS" id="PR00385">
    <property type="entry name" value="P450"/>
</dbReference>
<proteinExistence type="inferred from homology"/>
<dbReference type="PANTHER" id="PTHR47947:SF3">
    <property type="entry name" value="CYTOCHROME P450 81D1-LIKE"/>
    <property type="match status" value="1"/>
</dbReference>
<keyword evidence="8 15" id="KW-0472">Membrane</keyword>
<keyword evidence="15" id="KW-1133">Transmembrane helix</keyword>
<comment type="catalytic activity">
    <reaction evidence="9">
        <text>(+)-pinoresinol + reduced [NADPH--hemoprotein reductase] + O2 = (+)-piperitol + oxidized [NADPH--hemoprotein reductase] + 2 H2O + H(+)</text>
        <dbReference type="Rhea" id="RHEA:56776"/>
        <dbReference type="Rhea" id="RHEA-COMP:11964"/>
        <dbReference type="Rhea" id="RHEA-COMP:11965"/>
        <dbReference type="ChEBI" id="CHEBI:40"/>
        <dbReference type="ChEBI" id="CHEBI:15377"/>
        <dbReference type="ChEBI" id="CHEBI:15378"/>
        <dbReference type="ChEBI" id="CHEBI:15379"/>
        <dbReference type="ChEBI" id="CHEBI:57618"/>
        <dbReference type="ChEBI" id="CHEBI:58210"/>
        <dbReference type="ChEBI" id="CHEBI:141003"/>
        <dbReference type="EC" id="1.14.19.74"/>
    </reaction>
    <physiologicalReaction direction="left-to-right" evidence="9">
        <dbReference type="Rhea" id="RHEA:56777"/>
    </physiologicalReaction>
</comment>
<evidence type="ECO:0000256" key="2">
    <source>
        <dbReference type="ARBA" id="ARBA00010617"/>
    </source>
</evidence>
<dbReference type="PRINTS" id="PR00463">
    <property type="entry name" value="EP450I"/>
</dbReference>
<dbReference type="AlphaFoldDB" id="A0ABD3EL99"/>
<dbReference type="FunFam" id="1.10.630.10:FF:000023">
    <property type="entry name" value="Cytochrome P450 family protein"/>
    <property type="match status" value="1"/>
</dbReference>
<evidence type="ECO:0000256" key="15">
    <source>
        <dbReference type="SAM" id="Phobius"/>
    </source>
</evidence>
<evidence type="ECO:0000256" key="3">
    <source>
        <dbReference type="ARBA" id="ARBA00022617"/>
    </source>
</evidence>
<evidence type="ECO:0000256" key="9">
    <source>
        <dbReference type="ARBA" id="ARBA00052022"/>
    </source>
</evidence>
<evidence type="ECO:0000256" key="4">
    <source>
        <dbReference type="ARBA" id="ARBA00022723"/>
    </source>
</evidence>
<keyword evidence="17" id="KW-1185">Reference proteome</keyword>
<reference evidence="17" key="1">
    <citation type="journal article" date="2024" name="IScience">
        <title>Strigolactones Initiate the Formation of Haustorium-like Structures in Castilleja.</title>
        <authorList>
            <person name="Buerger M."/>
            <person name="Peterson D."/>
            <person name="Chory J."/>
        </authorList>
    </citation>
    <scope>NUCLEOTIDE SEQUENCE [LARGE SCALE GENOMIC DNA]</scope>
</reference>
<comment type="catalytic activity">
    <reaction evidence="10">
        <text>(+)-piperitol + reduced [NADPH--hemoprotein reductase] + O2 = (+)-sesamin + oxidized [NADPH--hemoprotein reductase] + 2 H2O + H(+)</text>
        <dbReference type="Rhea" id="RHEA:56780"/>
        <dbReference type="Rhea" id="RHEA-COMP:11964"/>
        <dbReference type="Rhea" id="RHEA-COMP:11965"/>
        <dbReference type="ChEBI" id="CHEBI:15377"/>
        <dbReference type="ChEBI" id="CHEBI:15378"/>
        <dbReference type="ChEBI" id="CHEBI:15379"/>
        <dbReference type="ChEBI" id="CHEBI:57618"/>
        <dbReference type="ChEBI" id="CHEBI:58210"/>
        <dbReference type="ChEBI" id="CHEBI:66470"/>
        <dbReference type="ChEBI" id="CHEBI:141003"/>
        <dbReference type="EC" id="1.14.19.74"/>
    </reaction>
    <physiologicalReaction direction="left-to-right" evidence="10">
        <dbReference type="Rhea" id="RHEA:56781"/>
    </physiologicalReaction>
</comment>
<feature type="transmembrane region" description="Helical" evidence="15">
    <location>
        <begin position="6"/>
        <end position="24"/>
    </location>
</feature>
<dbReference type="Gene3D" id="1.10.630.10">
    <property type="entry name" value="Cytochrome P450"/>
    <property type="match status" value="1"/>
</dbReference>
<dbReference type="Pfam" id="PF00067">
    <property type="entry name" value="p450"/>
    <property type="match status" value="1"/>
</dbReference>
<dbReference type="GO" id="GO:0102915">
    <property type="term" value="F:piperitol synthase activity"/>
    <property type="evidence" value="ECO:0007669"/>
    <property type="project" value="UniProtKB-EC"/>
</dbReference>
<evidence type="ECO:0000256" key="1">
    <source>
        <dbReference type="ARBA" id="ARBA00004167"/>
    </source>
</evidence>
<evidence type="ECO:0000256" key="10">
    <source>
        <dbReference type="ARBA" id="ARBA00052057"/>
    </source>
</evidence>
<keyword evidence="4 13" id="KW-0479">Metal-binding</keyword>
<organism evidence="16 17">
    <name type="scientific">Castilleja foliolosa</name>
    <dbReference type="NCBI Taxonomy" id="1961234"/>
    <lineage>
        <taxon>Eukaryota</taxon>
        <taxon>Viridiplantae</taxon>
        <taxon>Streptophyta</taxon>
        <taxon>Embryophyta</taxon>
        <taxon>Tracheophyta</taxon>
        <taxon>Spermatophyta</taxon>
        <taxon>Magnoliopsida</taxon>
        <taxon>eudicotyledons</taxon>
        <taxon>Gunneridae</taxon>
        <taxon>Pentapetalae</taxon>
        <taxon>asterids</taxon>
        <taxon>lamiids</taxon>
        <taxon>Lamiales</taxon>
        <taxon>Orobanchaceae</taxon>
        <taxon>Pedicularideae</taxon>
        <taxon>Castillejinae</taxon>
        <taxon>Castilleja</taxon>
    </lineage>
</organism>
<evidence type="ECO:0000256" key="6">
    <source>
        <dbReference type="ARBA" id="ARBA00023004"/>
    </source>
</evidence>
<sequence length="511" mass="58250">MELFYLFSFISLLSFFNTLVPFFLRKLRKLPPSPPFSLPLIGHLYLFKPPLHRTLANLSNKYGPVLLLRLGSRPVLIVSSRSAAEECFTKNDVVFANRPKLLAGKHMGYNYTSLVWAPYGDHWRNLRRIASIEVLSTHRIQTTFADSRRNEVHLLVKRLSRGGDEDEYRVNEMKTAFFEMMLNIMMRMIAGKRYYDDEADDDGSAGEFKEIVNETFRVSGATNIGDFVPMLRWFGMSNLEKRVKLLQAKRDSFMQDLINEHKKLKLLKGCEGDLQREKTLIDVLLSLQETDPHYYTDEYVKGMILVMLSAGTDTSIATMEWAMSLLLNNPETLTKAQTEIDSIVGHSRLVDDSDLSHLPYLNGIINETLRMYPAAPLLVPHEASADCTLGGYQVPQGTMLLVNAWAIQNDPNLWDEPRTFKPERFLSLEEQRDGFVLMPFGNGRRRCPGENFAVRVVGLAIASLVQCFEWERVDGEMVDMSEGPGLTMPKARPLVAKCRPRLLMGRLISQI</sequence>
<dbReference type="InterPro" id="IPR017972">
    <property type="entry name" value="Cyt_P450_CS"/>
</dbReference>
<evidence type="ECO:0000313" key="16">
    <source>
        <dbReference type="EMBL" id="KAL3655208.1"/>
    </source>
</evidence>
<evidence type="ECO:0000256" key="14">
    <source>
        <dbReference type="RuleBase" id="RU000461"/>
    </source>
</evidence>
<evidence type="ECO:0000256" key="12">
    <source>
        <dbReference type="ARBA" id="ARBA00066876"/>
    </source>
</evidence>